<evidence type="ECO:0000313" key="2">
    <source>
        <dbReference type="Proteomes" id="UP000886501"/>
    </source>
</evidence>
<evidence type="ECO:0000313" key="1">
    <source>
        <dbReference type="EMBL" id="KAF9651331.1"/>
    </source>
</evidence>
<name>A0ACB6ZQB1_THEGA</name>
<reference evidence="1" key="1">
    <citation type="submission" date="2019-10" db="EMBL/GenBank/DDBJ databases">
        <authorList>
            <consortium name="DOE Joint Genome Institute"/>
            <person name="Kuo A."/>
            <person name="Miyauchi S."/>
            <person name="Kiss E."/>
            <person name="Drula E."/>
            <person name="Kohler A."/>
            <person name="Sanchez-Garcia M."/>
            <person name="Andreopoulos B."/>
            <person name="Barry K.W."/>
            <person name="Bonito G."/>
            <person name="Buee M."/>
            <person name="Carver A."/>
            <person name="Chen C."/>
            <person name="Cichocki N."/>
            <person name="Clum A."/>
            <person name="Culley D."/>
            <person name="Crous P.W."/>
            <person name="Fauchery L."/>
            <person name="Girlanda M."/>
            <person name="Hayes R."/>
            <person name="Keri Z."/>
            <person name="Labutti K."/>
            <person name="Lipzen A."/>
            <person name="Lombard V."/>
            <person name="Magnuson J."/>
            <person name="Maillard F."/>
            <person name="Morin E."/>
            <person name="Murat C."/>
            <person name="Nolan M."/>
            <person name="Ohm R."/>
            <person name="Pangilinan J."/>
            <person name="Pereira M."/>
            <person name="Perotto S."/>
            <person name="Peter M."/>
            <person name="Riley R."/>
            <person name="Sitrit Y."/>
            <person name="Stielow B."/>
            <person name="Szollosi G."/>
            <person name="Zifcakova L."/>
            <person name="Stursova M."/>
            <person name="Spatafora J.W."/>
            <person name="Tedersoo L."/>
            <person name="Vaario L.-M."/>
            <person name="Yamada A."/>
            <person name="Yan M."/>
            <person name="Wang P."/>
            <person name="Xu J."/>
            <person name="Bruns T."/>
            <person name="Baldrian P."/>
            <person name="Vilgalys R."/>
            <person name="Henrissat B."/>
            <person name="Grigoriev I.V."/>
            <person name="Hibbett D."/>
            <person name="Nagy L.G."/>
            <person name="Martin F.M."/>
        </authorList>
    </citation>
    <scope>NUCLEOTIDE SEQUENCE</scope>
    <source>
        <strain evidence="1">P2</strain>
    </source>
</reference>
<sequence length="229" mass="24918">MSEVVLPGEPVNAKHPNLKLGPGVLQLLAGPIISTKAGTLCHNQNRSKWWVESNSRRYIPAAQEAVVGVVVGKNGAEGFRVGIGGPHNANLDALAFEGATKRNRPNLKVVGSLLYARVSLAHKDMEPELECFDAQTRKSDGYGELKGGFVTGCSLKMCRQLLDPKHFLLPLLGSKFPLDAAIGMNGRVWVNSKELRHVIAAVRCIERVDPEGENLDEKLVNAFLDTFDI</sequence>
<keyword evidence="2" id="KW-1185">Reference proteome</keyword>
<proteinExistence type="predicted"/>
<gene>
    <name evidence="1" type="ORF">BDM02DRAFT_3139280</name>
</gene>
<reference evidence="1" key="2">
    <citation type="journal article" date="2020" name="Nat. Commun.">
        <title>Large-scale genome sequencing of mycorrhizal fungi provides insights into the early evolution of symbiotic traits.</title>
        <authorList>
            <person name="Miyauchi S."/>
            <person name="Kiss E."/>
            <person name="Kuo A."/>
            <person name="Drula E."/>
            <person name="Kohler A."/>
            <person name="Sanchez-Garcia M."/>
            <person name="Morin E."/>
            <person name="Andreopoulos B."/>
            <person name="Barry K.W."/>
            <person name="Bonito G."/>
            <person name="Buee M."/>
            <person name="Carver A."/>
            <person name="Chen C."/>
            <person name="Cichocki N."/>
            <person name="Clum A."/>
            <person name="Culley D."/>
            <person name="Crous P.W."/>
            <person name="Fauchery L."/>
            <person name="Girlanda M."/>
            <person name="Hayes R.D."/>
            <person name="Keri Z."/>
            <person name="LaButti K."/>
            <person name="Lipzen A."/>
            <person name="Lombard V."/>
            <person name="Magnuson J."/>
            <person name="Maillard F."/>
            <person name="Murat C."/>
            <person name="Nolan M."/>
            <person name="Ohm R.A."/>
            <person name="Pangilinan J."/>
            <person name="Pereira M.F."/>
            <person name="Perotto S."/>
            <person name="Peter M."/>
            <person name="Pfister S."/>
            <person name="Riley R."/>
            <person name="Sitrit Y."/>
            <person name="Stielow J.B."/>
            <person name="Szollosi G."/>
            <person name="Zifcakova L."/>
            <person name="Stursova M."/>
            <person name="Spatafora J.W."/>
            <person name="Tedersoo L."/>
            <person name="Vaario L.M."/>
            <person name="Yamada A."/>
            <person name="Yan M."/>
            <person name="Wang P."/>
            <person name="Xu J."/>
            <person name="Bruns T."/>
            <person name="Baldrian P."/>
            <person name="Vilgalys R."/>
            <person name="Dunand C."/>
            <person name="Henrissat B."/>
            <person name="Grigoriev I.V."/>
            <person name="Hibbett D."/>
            <person name="Nagy L.G."/>
            <person name="Martin F.M."/>
        </authorList>
    </citation>
    <scope>NUCLEOTIDE SEQUENCE</scope>
    <source>
        <strain evidence="1">P2</strain>
    </source>
</reference>
<dbReference type="Proteomes" id="UP000886501">
    <property type="component" value="Unassembled WGS sequence"/>
</dbReference>
<dbReference type="EMBL" id="MU117976">
    <property type="protein sequence ID" value="KAF9651331.1"/>
    <property type="molecule type" value="Genomic_DNA"/>
</dbReference>
<accession>A0ACB6ZQB1</accession>
<comment type="caution">
    <text evidence="1">The sequence shown here is derived from an EMBL/GenBank/DDBJ whole genome shotgun (WGS) entry which is preliminary data.</text>
</comment>
<protein>
    <submittedName>
        <fullName evidence="1">Uncharacterized protein</fullName>
    </submittedName>
</protein>
<organism evidence="1 2">
    <name type="scientific">Thelephora ganbajun</name>
    <name type="common">Ganba fungus</name>
    <dbReference type="NCBI Taxonomy" id="370292"/>
    <lineage>
        <taxon>Eukaryota</taxon>
        <taxon>Fungi</taxon>
        <taxon>Dikarya</taxon>
        <taxon>Basidiomycota</taxon>
        <taxon>Agaricomycotina</taxon>
        <taxon>Agaricomycetes</taxon>
        <taxon>Thelephorales</taxon>
        <taxon>Thelephoraceae</taxon>
        <taxon>Thelephora</taxon>
    </lineage>
</organism>